<keyword evidence="1" id="KW-0472">Membrane</keyword>
<keyword evidence="1" id="KW-1133">Transmembrane helix</keyword>
<accession>A0A6J6LDI4</accession>
<reference evidence="2" key="1">
    <citation type="submission" date="2020-05" db="EMBL/GenBank/DDBJ databases">
        <authorList>
            <person name="Chiriac C."/>
            <person name="Salcher M."/>
            <person name="Ghai R."/>
            <person name="Kavagutti S V."/>
        </authorList>
    </citation>
    <scope>NUCLEOTIDE SEQUENCE</scope>
</reference>
<dbReference type="EMBL" id="CAEZWV010000001">
    <property type="protein sequence ID" value="CAB4659701.1"/>
    <property type="molecule type" value="Genomic_DNA"/>
</dbReference>
<gene>
    <name evidence="2" type="ORF">UFOPK2295_00080</name>
</gene>
<keyword evidence="1" id="KW-0812">Transmembrane</keyword>
<name>A0A6J6LDI4_9ZZZZ</name>
<proteinExistence type="predicted"/>
<feature type="transmembrane region" description="Helical" evidence="1">
    <location>
        <begin position="43"/>
        <end position="65"/>
    </location>
</feature>
<dbReference type="AlphaFoldDB" id="A0A6J6LDI4"/>
<evidence type="ECO:0000313" key="2">
    <source>
        <dbReference type="EMBL" id="CAB4659701.1"/>
    </source>
</evidence>
<organism evidence="2">
    <name type="scientific">freshwater metagenome</name>
    <dbReference type="NCBI Taxonomy" id="449393"/>
    <lineage>
        <taxon>unclassified sequences</taxon>
        <taxon>metagenomes</taxon>
        <taxon>ecological metagenomes</taxon>
    </lineage>
</organism>
<evidence type="ECO:0000256" key="1">
    <source>
        <dbReference type="SAM" id="Phobius"/>
    </source>
</evidence>
<sequence>MSMTDHEMRQMERRIEEKIESLRKEFRSLSREIGSVDLRVAKVFGAVLGLAPIVFLTYIMVLKLLPNKS</sequence>
<protein>
    <submittedName>
        <fullName evidence="2">Unannotated protein</fullName>
    </submittedName>
</protein>